<dbReference type="EMBL" id="CAJNOV010014344">
    <property type="protein sequence ID" value="CAF1547088.1"/>
    <property type="molecule type" value="Genomic_DNA"/>
</dbReference>
<reference evidence="1" key="1">
    <citation type="submission" date="2021-02" db="EMBL/GenBank/DDBJ databases">
        <authorList>
            <person name="Nowell W R."/>
        </authorList>
    </citation>
    <scope>NUCLEOTIDE SEQUENCE</scope>
</reference>
<evidence type="ECO:0000313" key="2">
    <source>
        <dbReference type="EMBL" id="CAF2208526.1"/>
    </source>
</evidence>
<evidence type="ECO:0000313" key="1">
    <source>
        <dbReference type="EMBL" id="CAF1547088.1"/>
    </source>
</evidence>
<dbReference type="Proteomes" id="UP000663887">
    <property type="component" value="Unassembled WGS sequence"/>
</dbReference>
<dbReference type="Proteomes" id="UP000681967">
    <property type="component" value="Unassembled WGS sequence"/>
</dbReference>
<evidence type="ECO:0000313" key="5">
    <source>
        <dbReference type="Proteomes" id="UP000663855"/>
    </source>
</evidence>
<sequence length="117" mass="13204">MWVELDAIKEHDVCTGNVAMVVVSYWKLIETHSRIAYGFRRPDIGGSSQESDFRIRCWIPQPGNPMKSCGSIGSDKILSIWDSADQQHQLEQSLLKKTLIQELKSSVKTVSESVCCF</sequence>
<dbReference type="AlphaFoldDB" id="A0A815WZ26"/>
<evidence type="ECO:0000313" key="3">
    <source>
        <dbReference type="EMBL" id="CAF4295183.1"/>
    </source>
</evidence>
<proteinExistence type="predicted"/>
<name>A0A815WZ26_9BILA</name>
<organism evidence="1 5">
    <name type="scientific">Rotaria magnacalcarata</name>
    <dbReference type="NCBI Taxonomy" id="392030"/>
    <lineage>
        <taxon>Eukaryota</taxon>
        <taxon>Metazoa</taxon>
        <taxon>Spiralia</taxon>
        <taxon>Gnathifera</taxon>
        <taxon>Rotifera</taxon>
        <taxon>Eurotatoria</taxon>
        <taxon>Bdelloidea</taxon>
        <taxon>Philodinida</taxon>
        <taxon>Philodinidae</taxon>
        <taxon>Rotaria</taxon>
    </lineage>
</organism>
<protein>
    <submittedName>
        <fullName evidence="1">Uncharacterized protein</fullName>
    </submittedName>
</protein>
<dbReference type="EMBL" id="CAJOBH010034508">
    <property type="protein sequence ID" value="CAF4295183.1"/>
    <property type="molecule type" value="Genomic_DNA"/>
</dbReference>
<comment type="caution">
    <text evidence="1">The sequence shown here is derived from an EMBL/GenBank/DDBJ whole genome shotgun (WGS) entry which is preliminary data.</text>
</comment>
<dbReference type="EMBL" id="CAJNRG010016739">
    <property type="protein sequence ID" value="CAF2208526.1"/>
    <property type="molecule type" value="Genomic_DNA"/>
</dbReference>
<dbReference type="EMBL" id="CAJOBJ010338077">
    <property type="protein sequence ID" value="CAF5191653.1"/>
    <property type="molecule type" value="Genomic_DNA"/>
</dbReference>
<evidence type="ECO:0000313" key="4">
    <source>
        <dbReference type="EMBL" id="CAF5191653.1"/>
    </source>
</evidence>
<accession>A0A815WZ26</accession>
<dbReference type="Proteomes" id="UP000663855">
    <property type="component" value="Unassembled WGS sequence"/>
</dbReference>
<dbReference type="Proteomes" id="UP000681720">
    <property type="component" value="Unassembled WGS sequence"/>
</dbReference>
<gene>
    <name evidence="3" type="ORF">BYL167_LOCUS27256</name>
    <name evidence="1" type="ORF">CJN711_LOCUS30117</name>
    <name evidence="4" type="ORF">GIL414_LOCUS73177</name>
    <name evidence="2" type="ORF">XDN619_LOCUS33164</name>
</gene>